<dbReference type="AlphaFoldDB" id="A0A8S9QYW5"/>
<gene>
    <name evidence="1" type="ORF">F2Q69_00017127</name>
</gene>
<evidence type="ECO:0000313" key="1">
    <source>
        <dbReference type="EMBL" id="KAF3558972.1"/>
    </source>
</evidence>
<evidence type="ECO:0000313" key="2">
    <source>
        <dbReference type="Proteomes" id="UP000712600"/>
    </source>
</evidence>
<accession>A0A8S9QYW5</accession>
<sequence length="222" mass="24261">MHYLLRGSGRSREINLRLPPQEPLFFIECLSYVSLDSQLLLRKVSGLAGSGLIGSVIAGAGSPIRLRLLPSKYPRDCSVFNHTQNQSSHLQFTANELLLGLVSLRHRWQSGASLPPSCLRLASCSFISVGLSHSLSWWLSVDVLFLVAACRFFGASGTGPVSDPSLRLLYSTFKSPCSSSSVFHLRGRLANTPPPVAVKVSPGLLRFLPYPRPVFSFAVYSE</sequence>
<dbReference type="Proteomes" id="UP000712600">
    <property type="component" value="Unassembled WGS sequence"/>
</dbReference>
<name>A0A8S9QYW5_BRACR</name>
<comment type="caution">
    <text evidence="1">The sequence shown here is derived from an EMBL/GenBank/DDBJ whole genome shotgun (WGS) entry which is preliminary data.</text>
</comment>
<protein>
    <submittedName>
        <fullName evidence="1">Uncharacterized protein</fullName>
    </submittedName>
</protein>
<reference evidence="1" key="1">
    <citation type="submission" date="2019-12" db="EMBL/GenBank/DDBJ databases">
        <title>Genome sequencing and annotation of Brassica cretica.</title>
        <authorList>
            <person name="Studholme D.J."/>
            <person name="Sarris P."/>
        </authorList>
    </citation>
    <scope>NUCLEOTIDE SEQUENCE</scope>
    <source>
        <strain evidence="1">PFS-109/04</strain>
        <tissue evidence="1">Leaf</tissue>
    </source>
</reference>
<dbReference type="EMBL" id="QGKX02000996">
    <property type="protein sequence ID" value="KAF3558972.1"/>
    <property type="molecule type" value="Genomic_DNA"/>
</dbReference>
<organism evidence="1 2">
    <name type="scientific">Brassica cretica</name>
    <name type="common">Mustard</name>
    <dbReference type="NCBI Taxonomy" id="69181"/>
    <lineage>
        <taxon>Eukaryota</taxon>
        <taxon>Viridiplantae</taxon>
        <taxon>Streptophyta</taxon>
        <taxon>Embryophyta</taxon>
        <taxon>Tracheophyta</taxon>
        <taxon>Spermatophyta</taxon>
        <taxon>Magnoliopsida</taxon>
        <taxon>eudicotyledons</taxon>
        <taxon>Gunneridae</taxon>
        <taxon>Pentapetalae</taxon>
        <taxon>rosids</taxon>
        <taxon>malvids</taxon>
        <taxon>Brassicales</taxon>
        <taxon>Brassicaceae</taxon>
        <taxon>Brassiceae</taxon>
        <taxon>Brassica</taxon>
    </lineage>
</organism>
<proteinExistence type="predicted"/>